<feature type="signal peptide" evidence="1">
    <location>
        <begin position="1"/>
        <end position="23"/>
    </location>
</feature>
<dbReference type="STRING" id="1156985.SAMN04488118_11761"/>
<dbReference type="Proteomes" id="UP000198767">
    <property type="component" value="Unassembled WGS sequence"/>
</dbReference>
<dbReference type="PROSITE" id="PS50830">
    <property type="entry name" value="TNASE_3"/>
    <property type="match status" value="1"/>
</dbReference>
<accession>A0A1G5RHL3</accession>
<keyword evidence="1" id="KW-0732">Signal</keyword>
<sequence length="132" mass="14475">MLKSFSFWACLAASCAISSASFSAPVRPQDVYVIDGDTIDVEGQRYRLVGFDTPETWKPKCNFELQLGKQATARLRTLVTSGQILEINILPGKDKYGRGLAKLLVGGADVGDILRDEGLARSYTGGKRQEWC</sequence>
<evidence type="ECO:0000313" key="4">
    <source>
        <dbReference type="Proteomes" id="UP000198767"/>
    </source>
</evidence>
<feature type="chain" id="PRO_5011568421" evidence="1">
    <location>
        <begin position="24"/>
        <end position="132"/>
    </location>
</feature>
<dbReference type="InterPro" id="IPR035437">
    <property type="entry name" value="SNase_OB-fold_sf"/>
</dbReference>
<dbReference type="InterPro" id="IPR016071">
    <property type="entry name" value="Staphylococal_nuclease_OB-fold"/>
</dbReference>
<dbReference type="Pfam" id="PF00565">
    <property type="entry name" value="SNase"/>
    <property type="match status" value="1"/>
</dbReference>
<keyword evidence="4" id="KW-1185">Reference proteome</keyword>
<dbReference type="AlphaFoldDB" id="A0A1G5RHL3"/>
<protein>
    <submittedName>
        <fullName evidence="3">Nuclease homologue</fullName>
    </submittedName>
</protein>
<dbReference type="PROSITE" id="PS51257">
    <property type="entry name" value="PROKAR_LIPOPROTEIN"/>
    <property type="match status" value="1"/>
</dbReference>
<evidence type="ECO:0000259" key="2">
    <source>
        <dbReference type="PROSITE" id="PS50830"/>
    </source>
</evidence>
<name>A0A1G5RHL3_9RHOB</name>
<dbReference type="Gene3D" id="2.40.50.90">
    <property type="match status" value="1"/>
</dbReference>
<reference evidence="3 4" key="1">
    <citation type="submission" date="2016-10" db="EMBL/GenBank/DDBJ databases">
        <authorList>
            <person name="de Groot N.N."/>
        </authorList>
    </citation>
    <scope>NUCLEOTIDE SEQUENCE [LARGE SCALE GENOMIC DNA]</scope>
    <source>
        <strain evidence="3 4">U95</strain>
    </source>
</reference>
<dbReference type="SMART" id="SM00318">
    <property type="entry name" value="SNc"/>
    <property type="match status" value="1"/>
</dbReference>
<gene>
    <name evidence="3" type="ORF">SAMN04488118_11761</name>
</gene>
<evidence type="ECO:0000313" key="3">
    <source>
        <dbReference type="EMBL" id="SCZ73563.1"/>
    </source>
</evidence>
<proteinExistence type="predicted"/>
<dbReference type="EMBL" id="FMWG01000017">
    <property type="protein sequence ID" value="SCZ73563.1"/>
    <property type="molecule type" value="Genomic_DNA"/>
</dbReference>
<feature type="domain" description="TNase-like" evidence="2">
    <location>
        <begin position="33"/>
        <end position="123"/>
    </location>
</feature>
<evidence type="ECO:0000256" key="1">
    <source>
        <dbReference type="SAM" id="SignalP"/>
    </source>
</evidence>
<organism evidence="3 4">
    <name type="scientific">Epibacterium ulvae</name>
    <dbReference type="NCBI Taxonomy" id="1156985"/>
    <lineage>
        <taxon>Bacteria</taxon>
        <taxon>Pseudomonadati</taxon>
        <taxon>Pseudomonadota</taxon>
        <taxon>Alphaproteobacteria</taxon>
        <taxon>Rhodobacterales</taxon>
        <taxon>Roseobacteraceae</taxon>
        <taxon>Epibacterium</taxon>
    </lineage>
</organism>
<dbReference type="SUPFAM" id="SSF50199">
    <property type="entry name" value="Staphylococcal nuclease"/>
    <property type="match status" value="1"/>
</dbReference>